<accession>A0A0L8HQE1</accession>
<sequence>MCFYDKRATIKATFPVVSFVRFKNYNLVVLFIMNKHVCSYLLSYHTSLSFSSFPLLPFFSSSFLRPGLLFRTPLKGWSRL</sequence>
<organism evidence="1">
    <name type="scientific">Octopus bimaculoides</name>
    <name type="common">California two-spotted octopus</name>
    <dbReference type="NCBI Taxonomy" id="37653"/>
    <lineage>
        <taxon>Eukaryota</taxon>
        <taxon>Metazoa</taxon>
        <taxon>Spiralia</taxon>
        <taxon>Lophotrochozoa</taxon>
        <taxon>Mollusca</taxon>
        <taxon>Cephalopoda</taxon>
        <taxon>Coleoidea</taxon>
        <taxon>Octopodiformes</taxon>
        <taxon>Octopoda</taxon>
        <taxon>Incirrata</taxon>
        <taxon>Octopodidae</taxon>
        <taxon>Octopus</taxon>
    </lineage>
</organism>
<dbReference type="EMBL" id="KQ417639">
    <property type="protein sequence ID" value="KOF90960.1"/>
    <property type="molecule type" value="Genomic_DNA"/>
</dbReference>
<proteinExistence type="predicted"/>
<reference evidence="1" key="1">
    <citation type="submission" date="2015-07" db="EMBL/GenBank/DDBJ databases">
        <title>MeaNS - Measles Nucleotide Surveillance Program.</title>
        <authorList>
            <person name="Tran T."/>
            <person name="Druce J."/>
        </authorList>
    </citation>
    <scope>NUCLEOTIDE SEQUENCE</scope>
    <source>
        <strain evidence="1">UCB-OBI-ISO-001</strain>
        <tissue evidence="1">Gonad</tissue>
    </source>
</reference>
<name>A0A0L8HQE1_OCTBM</name>
<evidence type="ECO:0000313" key="1">
    <source>
        <dbReference type="EMBL" id="KOF90960.1"/>
    </source>
</evidence>
<gene>
    <name evidence="1" type="ORF">OCBIM_22010060mg</name>
</gene>
<protein>
    <submittedName>
        <fullName evidence="1">Uncharacterized protein</fullName>
    </submittedName>
</protein>
<dbReference type="AlphaFoldDB" id="A0A0L8HQE1"/>